<feature type="compositionally biased region" description="Basic and acidic residues" evidence="1">
    <location>
        <begin position="128"/>
        <end position="145"/>
    </location>
</feature>
<dbReference type="KEGG" id="hir:HETIRDRAFT_455680"/>
<evidence type="ECO:0000256" key="1">
    <source>
        <dbReference type="SAM" id="MobiDB-lite"/>
    </source>
</evidence>
<gene>
    <name evidence="2" type="ORF">HETIRDRAFT_455680</name>
</gene>
<dbReference type="EMBL" id="KI925465">
    <property type="protein sequence ID" value="ETW76110.1"/>
    <property type="molecule type" value="Genomic_DNA"/>
</dbReference>
<accession>W4JSM4</accession>
<evidence type="ECO:0000313" key="2">
    <source>
        <dbReference type="EMBL" id="ETW76110.1"/>
    </source>
</evidence>
<feature type="compositionally biased region" description="Basic and acidic residues" evidence="1">
    <location>
        <begin position="46"/>
        <end position="69"/>
    </location>
</feature>
<dbReference type="RefSeq" id="XP_009552329.1">
    <property type="nucleotide sequence ID" value="XM_009554034.1"/>
</dbReference>
<feature type="compositionally biased region" description="Acidic residues" evidence="1">
    <location>
        <begin position="13"/>
        <end position="26"/>
    </location>
</feature>
<reference evidence="2 3" key="1">
    <citation type="journal article" date="2012" name="New Phytol.">
        <title>Insight into trade-off between wood decay and parasitism from the genome of a fungal forest pathogen.</title>
        <authorList>
            <person name="Olson A."/>
            <person name="Aerts A."/>
            <person name="Asiegbu F."/>
            <person name="Belbahri L."/>
            <person name="Bouzid O."/>
            <person name="Broberg A."/>
            <person name="Canback B."/>
            <person name="Coutinho P.M."/>
            <person name="Cullen D."/>
            <person name="Dalman K."/>
            <person name="Deflorio G."/>
            <person name="van Diepen L.T."/>
            <person name="Dunand C."/>
            <person name="Duplessis S."/>
            <person name="Durling M."/>
            <person name="Gonthier P."/>
            <person name="Grimwood J."/>
            <person name="Fossdal C.G."/>
            <person name="Hansson D."/>
            <person name="Henrissat B."/>
            <person name="Hietala A."/>
            <person name="Himmelstrand K."/>
            <person name="Hoffmeister D."/>
            <person name="Hogberg N."/>
            <person name="James T.Y."/>
            <person name="Karlsson M."/>
            <person name="Kohler A."/>
            <person name="Kues U."/>
            <person name="Lee Y.H."/>
            <person name="Lin Y.C."/>
            <person name="Lind M."/>
            <person name="Lindquist E."/>
            <person name="Lombard V."/>
            <person name="Lucas S."/>
            <person name="Lunden K."/>
            <person name="Morin E."/>
            <person name="Murat C."/>
            <person name="Park J."/>
            <person name="Raffaello T."/>
            <person name="Rouze P."/>
            <person name="Salamov A."/>
            <person name="Schmutz J."/>
            <person name="Solheim H."/>
            <person name="Stahlberg J."/>
            <person name="Velez H."/>
            <person name="de Vries R.P."/>
            <person name="Wiebenga A."/>
            <person name="Woodward S."/>
            <person name="Yakovlev I."/>
            <person name="Garbelotto M."/>
            <person name="Martin F."/>
            <person name="Grigoriev I.V."/>
            <person name="Stenlid J."/>
        </authorList>
    </citation>
    <scope>NUCLEOTIDE SEQUENCE [LARGE SCALE GENOMIC DNA]</scope>
    <source>
        <strain evidence="2 3">TC 32-1</strain>
    </source>
</reference>
<dbReference type="InParanoid" id="W4JSM4"/>
<dbReference type="GeneID" id="20676648"/>
<feature type="region of interest" description="Disordered" evidence="1">
    <location>
        <begin position="1"/>
        <end position="69"/>
    </location>
</feature>
<dbReference type="Proteomes" id="UP000030671">
    <property type="component" value="Unassembled WGS sequence"/>
</dbReference>
<feature type="region of interest" description="Disordered" evidence="1">
    <location>
        <begin position="128"/>
        <end position="151"/>
    </location>
</feature>
<dbReference type="AlphaFoldDB" id="W4JSM4"/>
<name>W4JSM4_HETIT</name>
<keyword evidence="3" id="KW-1185">Reference proteome</keyword>
<protein>
    <submittedName>
        <fullName evidence="2">Uncharacterized protein</fullName>
    </submittedName>
</protein>
<dbReference type="HOGENOM" id="CLU_1731696_0_0_1"/>
<organism evidence="2 3">
    <name type="scientific">Heterobasidion irregulare (strain TC 32-1)</name>
    <dbReference type="NCBI Taxonomy" id="747525"/>
    <lineage>
        <taxon>Eukaryota</taxon>
        <taxon>Fungi</taxon>
        <taxon>Dikarya</taxon>
        <taxon>Basidiomycota</taxon>
        <taxon>Agaricomycotina</taxon>
        <taxon>Agaricomycetes</taxon>
        <taxon>Russulales</taxon>
        <taxon>Bondarzewiaceae</taxon>
        <taxon>Heterobasidion</taxon>
        <taxon>Heterobasidion annosum species complex</taxon>
    </lineage>
</organism>
<proteinExistence type="predicted"/>
<sequence length="151" mass="17241">MSRKQKGKQRERDEDDIIVVESDPENSLENCTDDKQRRSSTNESEVTEHSENWEQENKAQTAEKKPRLKDMKAMLRQMKVAVPEWASDIETWSSDDDDTIMNIARKGAKAAGSKITATVRKSAMIPDDEFKRESTDRDEVLDQEAKAPIPS</sequence>
<evidence type="ECO:0000313" key="3">
    <source>
        <dbReference type="Proteomes" id="UP000030671"/>
    </source>
</evidence>